<evidence type="ECO:0000313" key="10">
    <source>
        <dbReference type="Proteomes" id="UP000635278"/>
    </source>
</evidence>
<feature type="transmembrane region" description="Helical" evidence="7">
    <location>
        <begin position="102"/>
        <end position="120"/>
    </location>
</feature>
<feature type="domain" description="MgtC/SapB/SrpB/YhiD N-terminal" evidence="8">
    <location>
        <begin position="17"/>
        <end position="146"/>
    </location>
</feature>
<keyword evidence="4 7" id="KW-0812">Transmembrane</keyword>
<evidence type="ECO:0000256" key="7">
    <source>
        <dbReference type="RuleBase" id="RU365041"/>
    </source>
</evidence>
<comment type="subcellular location">
    <subcellularLocation>
        <location evidence="7">Cell inner membrane</location>
        <topology evidence="7">Multi-pass membrane protein</topology>
    </subcellularLocation>
    <subcellularLocation>
        <location evidence="1">Cell membrane</location>
        <topology evidence="1">Multi-pass membrane protein</topology>
    </subcellularLocation>
</comment>
<keyword evidence="3" id="KW-1003">Cell membrane</keyword>
<evidence type="ECO:0000256" key="6">
    <source>
        <dbReference type="ARBA" id="ARBA00023136"/>
    </source>
</evidence>
<evidence type="ECO:0000256" key="4">
    <source>
        <dbReference type="ARBA" id="ARBA00022692"/>
    </source>
</evidence>
<feature type="transmembrane region" description="Helical" evidence="7">
    <location>
        <begin position="38"/>
        <end position="57"/>
    </location>
</feature>
<dbReference type="PANTHER" id="PTHR33778">
    <property type="entry name" value="PROTEIN MGTC"/>
    <property type="match status" value="1"/>
</dbReference>
<keyword evidence="10" id="KW-1185">Reference proteome</keyword>
<keyword evidence="6 7" id="KW-0472">Membrane</keyword>
<evidence type="ECO:0000256" key="1">
    <source>
        <dbReference type="ARBA" id="ARBA00004651"/>
    </source>
</evidence>
<keyword evidence="7" id="KW-0997">Cell inner membrane</keyword>
<gene>
    <name evidence="9" type="ORF">GOB93_14960</name>
</gene>
<proteinExistence type="inferred from homology"/>
<dbReference type="PRINTS" id="PR01837">
    <property type="entry name" value="MGTCSAPBPROT"/>
</dbReference>
<dbReference type="InterPro" id="IPR003416">
    <property type="entry name" value="MgtC/SapB/SrpB/YhiD_fam"/>
</dbReference>
<dbReference type="InterPro" id="IPR049177">
    <property type="entry name" value="MgtC_SapB_SrpB_YhiD_N"/>
</dbReference>
<organism evidence="9 10">
    <name type="scientific">Acetobacter musti</name>
    <dbReference type="NCBI Taxonomy" id="864732"/>
    <lineage>
        <taxon>Bacteria</taxon>
        <taxon>Pseudomonadati</taxon>
        <taxon>Pseudomonadota</taxon>
        <taxon>Alphaproteobacteria</taxon>
        <taxon>Acetobacterales</taxon>
        <taxon>Acetobacteraceae</taxon>
        <taxon>Acetobacter</taxon>
    </lineage>
</organism>
<name>A0ABX0JSZ5_9PROT</name>
<sequence length="261" mass="28619">MHVTTFPGEGWQQLGDLTLAFVLSGLVGLEREFRQKSAGLRTYTLVGMSAALFMLISKFGFSDVLISSQVVLDPSRVAAQIVSGIGFIGGGVIFMRRDVVRGLTTAASVWFTAALGMACGAGLLELAVATTAAHFLIMFVFPRLTRRIPQQRRMSAQLEVSYIDGKGVLRRILVECTRLRFAIDQVRINHNGFYEERIESEQDRADLEGTAGPLERQRDEIMPSVTLSMQVKGKRPVSHLIAALATLDGVRNVGTSEEDDD</sequence>
<feature type="transmembrane region" description="Helical" evidence="7">
    <location>
        <begin position="77"/>
        <end position="95"/>
    </location>
</feature>
<dbReference type="Proteomes" id="UP000635278">
    <property type="component" value="Unassembled WGS sequence"/>
</dbReference>
<dbReference type="EMBL" id="WOTB01000022">
    <property type="protein sequence ID" value="NHN85932.1"/>
    <property type="molecule type" value="Genomic_DNA"/>
</dbReference>
<comment type="caution">
    <text evidence="9">The sequence shown here is derived from an EMBL/GenBank/DDBJ whole genome shotgun (WGS) entry which is preliminary data.</text>
</comment>
<feature type="transmembrane region" description="Helical" evidence="7">
    <location>
        <begin position="12"/>
        <end position="29"/>
    </location>
</feature>
<dbReference type="RefSeq" id="WP_173584319.1">
    <property type="nucleotide sequence ID" value="NZ_WOTB01000022.1"/>
</dbReference>
<evidence type="ECO:0000259" key="8">
    <source>
        <dbReference type="Pfam" id="PF02308"/>
    </source>
</evidence>
<evidence type="ECO:0000256" key="5">
    <source>
        <dbReference type="ARBA" id="ARBA00022989"/>
    </source>
</evidence>
<dbReference type="Pfam" id="PF02308">
    <property type="entry name" value="MgtC"/>
    <property type="match status" value="1"/>
</dbReference>
<keyword evidence="5 7" id="KW-1133">Transmembrane helix</keyword>
<reference evidence="9 10" key="1">
    <citation type="journal article" date="2020" name="Int. J. Syst. Evol. Microbiol.">
        <title>Novel acetic acid bacteria from cider fermentations: Acetobacter conturbans sp. nov. and Acetobacter fallax sp. nov.</title>
        <authorList>
            <person name="Sombolestani A.S."/>
            <person name="Cleenwerck I."/>
            <person name="Cnockaert M."/>
            <person name="Borremans W."/>
            <person name="Wieme A.D."/>
            <person name="De Vuyst L."/>
            <person name="Vandamme P."/>
        </authorList>
    </citation>
    <scope>NUCLEOTIDE SEQUENCE [LARGE SCALE GENOMIC DNA]</scope>
    <source>
        <strain evidence="9 10">LMG 30640</strain>
    </source>
</reference>
<accession>A0ABX0JSZ5</accession>
<dbReference type="PANTHER" id="PTHR33778:SF1">
    <property type="entry name" value="MAGNESIUM TRANSPORTER YHID-RELATED"/>
    <property type="match status" value="1"/>
</dbReference>
<evidence type="ECO:0000256" key="2">
    <source>
        <dbReference type="ARBA" id="ARBA00009298"/>
    </source>
</evidence>
<protein>
    <recommendedName>
        <fullName evidence="7">Protein MgtC</fullName>
    </recommendedName>
</protein>
<evidence type="ECO:0000256" key="3">
    <source>
        <dbReference type="ARBA" id="ARBA00022475"/>
    </source>
</evidence>
<comment type="similarity">
    <text evidence="2 7">Belongs to the MgtC/SapB family.</text>
</comment>
<evidence type="ECO:0000313" key="9">
    <source>
        <dbReference type="EMBL" id="NHN85932.1"/>
    </source>
</evidence>